<comment type="similarity">
    <text evidence="1">Belongs to the type-I restriction system S methylase family.</text>
</comment>
<dbReference type="RefSeq" id="WP_180161830.1">
    <property type="nucleotide sequence ID" value="NZ_CABFNB010000103.1"/>
</dbReference>
<dbReference type="EMBL" id="CABFNB010000103">
    <property type="protein sequence ID" value="VTZ62301.1"/>
    <property type="molecule type" value="Genomic_DNA"/>
</dbReference>
<organism evidence="5">
    <name type="scientific">Sinorhizobium medicae</name>
    <dbReference type="NCBI Taxonomy" id="110321"/>
    <lineage>
        <taxon>Bacteria</taxon>
        <taxon>Pseudomonadati</taxon>
        <taxon>Pseudomonadota</taxon>
        <taxon>Alphaproteobacteria</taxon>
        <taxon>Hyphomicrobiales</taxon>
        <taxon>Rhizobiaceae</taxon>
        <taxon>Sinorhizobium/Ensifer group</taxon>
        <taxon>Sinorhizobium</taxon>
    </lineage>
</organism>
<dbReference type="GO" id="GO:0009307">
    <property type="term" value="P:DNA restriction-modification system"/>
    <property type="evidence" value="ECO:0007669"/>
    <property type="project" value="UniProtKB-KW"/>
</dbReference>
<evidence type="ECO:0000259" key="4">
    <source>
        <dbReference type="Pfam" id="PF01420"/>
    </source>
</evidence>
<reference evidence="5" key="1">
    <citation type="submission" date="2019-06" db="EMBL/GenBank/DDBJ databases">
        <authorList>
            <person name="Le Quere A."/>
            <person name="Colella S."/>
        </authorList>
    </citation>
    <scope>NUCLEOTIDE SEQUENCE</scope>
    <source>
        <strain evidence="5">EmedicaeMD41</strain>
    </source>
</reference>
<dbReference type="Gene3D" id="3.90.220.20">
    <property type="entry name" value="DNA methylase specificity domains"/>
    <property type="match status" value="2"/>
</dbReference>
<evidence type="ECO:0000256" key="3">
    <source>
        <dbReference type="ARBA" id="ARBA00023125"/>
    </source>
</evidence>
<feature type="domain" description="Type I restriction modification DNA specificity" evidence="4">
    <location>
        <begin position="194"/>
        <end position="357"/>
    </location>
</feature>
<evidence type="ECO:0000256" key="1">
    <source>
        <dbReference type="ARBA" id="ARBA00010923"/>
    </source>
</evidence>
<keyword evidence="2" id="KW-0680">Restriction system</keyword>
<keyword evidence="3" id="KW-0238">DNA-binding</keyword>
<dbReference type="InterPro" id="IPR000055">
    <property type="entry name" value="Restrct_endonuc_typeI_TRD"/>
</dbReference>
<dbReference type="GO" id="GO:0003677">
    <property type="term" value="F:DNA binding"/>
    <property type="evidence" value="ECO:0007669"/>
    <property type="project" value="UniProtKB-KW"/>
</dbReference>
<protein>
    <recommendedName>
        <fullName evidence="4">Type I restriction modification DNA specificity domain-containing protein</fullName>
    </recommendedName>
</protein>
<dbReference type="InterPro" id="IPR044946">
    <property type="entry name" value="Restrct_endonuc_typeI_TRD_sf"/>
</dbReference>
<dbReference type="AlphaFoldDB" id="A0A508WXK5"/>
<accession>A0A508WXK5</accession>
<dbReference type="Pfam" id="PF01420">
    <property type="entry name" value="Methylase_S"/>
    <property type="match status" value="1"/>
</dbReference>
<dbReference type="Proteomes" id="UP000507954">
    <property type="component" value="Unassembled WGS sequence"/>
</dbReference>
<sequence length="409" mass="44983">MSGDHHWPPVKISDLIRESRIKGSNGSNARKLTIRLYGRGIVASSDRGGSEATNYYVRKAGQFAYSKLDCLNGAFGIIPPHLDGYETTLDLPAFDFVGEVDPSWFLKTVARPSFYGRFKFAAIGSRKANRVPTDEFLATRLSLPPLAEQRAIADILDAAEEAVAKTEALIEAANIARGAIVFGHLGDFRAASREVKLGDIVKSLEAGVSVNSEKRLKNEGEIGVLKTSSASFGTFRPDEHKAVVRTEYSRVSTPVRGDCIIISRMNTPELVGANVYVDRTYPDLYLPDRLWLLDVKDRKAVNVRWLALVLSSERFRNRLSALATGTSGTMKNLSKKLVLGLRLKLPPIDEQERIAAMALSIDERLSAELAGLDQLRLFHASLAQELLSGRLRLPDSIIARHRDKAGQAA</sequence>
<dbReference type="PANTHER" id="PTHR30408">
    <property type="entry name" value="TYPE-1 RESTRICTION ENZYME ECOKI SPECIFICITY PROTEIN"/>
    <property type="match status" value="1"/>
</dbReference>
<gene>
    <name evidence="5" type="ORF">EMEDMD4_370165</name>
</gene>
<evidence type="ECO:0000313" key="5">
    <source>
        <dbReference type="EMBL" id="VTZ62301.1"/>
    </source>
</evidence>
<evidence type="ECO:0000256" key="2">
    <source>
        <dbReference type="ARBA" id="ARBA00022747"/>
    </source>
</evidence>
<proteinExistence type="inferred from homology"/>
<dbReference type="SUPFAM" id="SSF116734">
    <property type="entry name" value="DNA methylase specificity domain"/>
    <property type="match status" value="2"/>
</dbReference>
<name>A0A508WXK5_9HYPH</name>
<dbReference type="PANTHER" id="PTHR30408:SF12">
    <property type="entry name" value="TYPE I RESTRICTION ENZYME MJAVIII SPECIFICITY SUBUNIT"/>
    <property type="match status" value="1"/>
</dbReference>
<dbReference type="InterPro" id="IPR052021">
    <property type="entry name" value="Type-I_RS_S_subunit"/>
</dbReference>